<organism evidence="5 6">
    <name type="scientific">Verruconis gallopava</name>
    <dbReference type="NCBI Taxonomy" id="253628"/>
    <lineage>
        <taxon>Eukaryota</taxon>
        <taxon>Fungi</taxon>
        <taxon>Dikarya</taxon>
        <taxon>Ascomycota</taxon>
        <taxon>Pezizomycotina</taxon>
        <taxon>Dothideomycetes</taxon>
        <taxon>Pleosporomycetidae</taxon>
        <taxon>Venturiales</taxon>
        <taxon>Sympoventuriaceae</taxon>
        <taxon>Verruconis</taxon>
    </lineage>
</organism>
<dbReference type="InParanoid" id="A0A0D2A557"/>
<dbReference type="OrthoDB" id="9971592at2759"/>
<dbReference type="GO" id="GO:0033108">
    <property type="term" value="P:mitochondrial respiratory chain complex assembly"/>
    <property type="evidence" value="ECO:0007669"/>
    <property type="project" value="TreeGrafter"/>
</dbReference>
<dbReference type="STRING" id="253628.A0A0D2A557"/>
<dbReference type="Proteomes" id="UP000053259">
    <property type="component" value="Unassembled WGS sequence"/>
</dbReference>
<evidence type="ECO:0000256" key="3">
    <source>
        <dbReference type="ARBA" id="ARBA00023128"/>
    </source>
</evidence>
<sequence length="78" mass="9014">MASESVNGDNGSPWTDEKKVQFESKPHSKYYDPCQEAASRSLKCLQRNAGDKNMCEDYFDAYRACKKEWLRKKRGFGP</sequence>
<proteinExistence type="predicted"/>
<keyword evidence="6" id="KW-1185">Reference proteome</keyword>
<dbReference type="AlphaFoldDB" id="A0A0D2A557"/>
<dbReference type="GO" id="GO:0005758">
    <property type="term" value="C:mitochondrial intermembrane space"/>
    <property type="evidence" value="ECO:0007669"/>
    <property type="project" value="UniProtKB-SubCell"/>
</dbReference>
<dbReference type="VEuPathDB" id="FungiDB:PV09_06826"/>
<dbReference type="PROSITE" id="PS51808">
    <property type="entry name" value="CHCH"/>
    <property type="match status" value="1"/>
</dbReference>
<evidence type="ECO:0000256" key="1">
    <source>
        <dbReference type="ARBA" id="ARBA00003875"/>
    </source>
</evidence>
<comment type="subcellular location">
    <subcellularLocation>
        <location evidence="2">Mitochondrion intermembrane space</location>
    </subcellularLocation>
</comment>
<dbReference type="InterPro" id="IPR051040">
    <property type="entry name" value="COX23"/>
</dbReference>
<evidence type="ECO:0000256" key="2">
    <source>
        <dbReference type="ARBA" id="ARBA00004569"/>
    </source>
</evidence>
<keyword evidence="3" id="KW-0496">Mitochondrion</keyword>
<comment type="function">
    <text evidence="1">Required for the assembly of cytochrome c oxidase.</text>
</comment>
<reference evidence="5 6" key="1">
    <citation type="submission" date="2015-01" db="EMBL/GenBank/DDBJ databases">
        <title>The Genome Sequence of Ochroconis gallopava CBS43764.</title>
        <authorList>
            <consortium name="The Broad Institute Genomics Platform"/>
            <person name="Cuomo C."/>
            <person name="de Hoog S."/>
            <person name="Gorbushina A."/>
            <person name="Stielow B."/>
            <person name="Teixiera M."/>
            <person name="Abouelleil A."/>
            <person name="Chapman S.B."/>
            <person name="Priest M."/>
            <person name="Young S.K."/>
            <person name="Wortman J."/>
            <person name="Nusbaum C."/>
            <person name="Birren B."/>
        </authorList>
    </citation>
    <scope>NUCLEOTIDE SEQUENCE [LARGE SCALE GENOMIC DNA]</scope>
    <source>
        <strain evidence="5 6">CBS 43764</strain>
    </source>
</reference>
<evidence type="ECO:0000256" key="4">
    <source>
        <dbReference type="ARBA" id="ARBA00023157"/>
    </source>
</evidence>
<evidence type="ECO:0000313" key="5">
    <source>
        <dbReference type="EMBL" id="KIW01640.1"/>
    </source>
</evidence>
<evidence type="ECO:0008006" key="7">
    <source>
        <dbReference type="Google" id="ProtNLM"/>
    </source>
</evidence>
<dbReference type="PANTHER" id="PTHR46811:SF1">
    <property type="entry name" value="COILED-COIL-HELIX-COILED-COIL-HELIX DOMAIN-CONTAINING PROTEIN 7"/>
    <property type="match status" value="1"/>
</dbReference>
<name>A0A0D2A557_9PEZI</name>
<dbReference type="PANTHER" id="PTHR46811">
    <property type="entry name" value="COILED-COIL-HELIX-COILED-COIL-HELIX DOMAIN-CONTAINING PROTEIN 7"/>
    <property type="match status" value="1"/>
</dbReference>
<protein>
    <recommendedName>
        <fullName evidence="7">Cytochrome c oxidase-assembly factor COX23, mitochondrial</fullName>
    </recommendedName>
</protein>
<dbReference type="GeneID" id="27314799"/>
<dbReference type="EMBL" id="KN847553">
    <property type="protein sequence ID" value="KIW01640.1"/>
    <property type="molecule type" value="Genomic_DNA"/>
</dbReference>
<gene>
    <name evidence="5" type="ORF">PV09_06826</name>
</gene>
<accession>A0A0D2A557</accession>
<dbReference type="RefSeq" id="XP_016211509.1">
    <property type="nucleotide sequence ID" value="XM_016360523.1"/>
</dbReference>
<dbReference type="InterPro" id="IPR009069">
    <property type="entry name" value="Cys_alpha_HP_mot_SF"/>
</dbReference>
<dbReference type="SUPFAM" id="SSF47072">
    <property type="entry name" value="Cysteine alpha-hairpin motif"/>
    <property type="match status" value="1"/>
</dbReference>
<evidence type="ECO:0000313" key="6">
    <source>
        <dbReference type="Proteomes" id="UP000053259"/>
    </source>
</evidence>
<dbReference type="HOGENOM" id="CLU_157422_0_0_1"/>
<dbReference type="Gene3D" id="1.10.287.1130">
    <property type="entry name" value="CytochromE C oxidase copper chaperone"/>
    <property type="match status" value="1"/>
</dbReference>
<keyword evidence="4" id="KW-1015">Disulfide bond</keyword>